<evidence type="ECO:0000313" key="4">
    <source>
        <dbReference type="Proteomes" id="UP000441399"/>
    </source>
</evidence>
<keyword evidence="2" id="KW-0808">Transferase</keyword>
<dbReference type="Proteomes" id="UP000441399">
    <property type="component" value="Unassembled WGS sequence"/>
</dbReference>
<dbReference type="GO" id="GO:0046316">
    <property type="term" value="F:gluconokinase activity"/>
    <property type="evidence" value="ECO:0007669"/>
    <property type="project" value="UniProtKB-EC"/>
</dbReference>
<dbReference type="SUPFAM" id="SSF52540">
    <property type="entry name" value="P-loop containing nucleoside triphosphate hydrolases"/>
    <property type="match status" value="1"/>
</dbReference>
<dbReference type="Pfam" id="PF13238">
    <property type="entry name" value="AAA_18"/>
    <property type="match status" value="1"/>
</dbReference>
<evidence type="ECO:0000313" key="2">
    <source>
        <dbReference type="EMBL" id="CAA0124573.1"/>
    </source>
</evidence>
<evidence type="ECO:0000313" key="1">
    <source>
        <dbReference type="EMBL" id="CAA0120920.1"/>
    </source>
</evidence>
<dbReference type="EC" id="2.7.1.12" evidence="2"/>
<gene>
    <name evidence="1" type="ORF">DPBNPPHM_02649</name>
    <name evidence="2" type="ORF">OPDIPICF_03160</name>
</gene>
<evidence type="ECO:0000313" key="3">
    <source>
        <dbReference type="Proteomes" id="UP000434580"/>
    </source>
</evidence>
<name>A0A5S9QWV5_9GAMM</name>
<dbReference type="Gene3D" id="3.40.50.300">
    <property type="entry name" value="P-loop containing nucleotide triphosphate hydrolases"/>
    <property type="match status" value="1"/>
</dbReference>
<dbReference type="EMBL" id="CACSIO010000060">
    <property type="protein sequence ID" value="CAA0124573.1"/>
    <property type="molecule type" value="Genomic_DNA"/>
</dbReference>
<dbReference type="EMBL" id="CACSII010000021">
    <property type="protein sequence ID" value="CAA0120920.1"/>
    <property type="molecule type" value="Genomic_DNA"/>
</dbReference>
<accession>A0A5S9QWV5</accession>
<dbReference type="AlphaFoldDB" id="A0A5S9QWV5"/>
<keyword evidence="4" id="KW-1185">Reference proteome</keyword>
<dbReference type="Proteomes" id="UP000434580">
    <property type="component" value="Unassembled WGS sequence"/>
</dbReference>
<keyword evidence="2" id="KW-0418">Kinase</keyword>
<organism evidence="2 4">
    <name type="scientific">BD1-7 clade bacterium</name>
    <dbReference type="NCBI Taxonomy" id="2029982"/>
    <lineage>
        <taxon>Bacteria</taxon>
        <taxon>Pseudomonadati</taxon>
        <taxon>Pseudomonadota</taxon>
        <taxon>Gammaproteobacteria</taxon>
        <taxon>Cellvibrionales</taxon>
        <taxon>Spongiibacteraceae</taxon>
        <taxon>BD1-7 clade</taxon>
    </lineage>
</organism>
<dbReference type="InterPro" id="IPR027417">
    <property type="entry name" value="P-loop_NTPase"/>
</dbReference>
<proteinExistence type="predicted"/>
<protein>
    <submittedName>
        <fullName evidence="2">Gluconokinase</fullName>
        <ecNumber evidence="2">2.7.1.12</ecNumber>
    </submittedName>
</protein>
<reference evidence="3 4" key="1">
    <citation type="submission" date="2019-11" db="EMBL/GenBank/DDBJ databases">
        <authorList>
            <person name="Holert J."/>
        </authorList>
    </citation>
    <scope>NUCLEOTIDE SEQUENCE [LARGE SCALE GENOMIC DNA]</scope>
    <source>
        <strain evidence="1">BC5_2</strain>
        <strain evidence="2">SB11_3</strain>
    </source>
</reference>
<sequence length="180" mass="20419">MLVNPILDLSNAPSSIFLFGLSGSGKSYVGNLISQLAGWHVYHADDDLTDAMLDALEQRKPFTSQMRDDYFDIVIRRINELHSVYDRLVITQAVYKQKHRQLLVDNCGDLEMVCVDANDTIIAERLLRRGNGCRAESAAVLRKDFESPNREYKMLVNDGNDEKIIRQLNSLYTLPVARTA</sequence>